<dbReference type="EMBL" id="JBHRZF010000025">
    <property type="protein sequence ID" value="MFC3859624.1"/>
    <property type="molecule type" value="Genomic_DNA"/>
</dbReference>
<proteinExistence type="inferred from homology"/>
<comment type="similarity">
    <text evidence="1">Belongs to the ATP-dependent AMP-binding enzyme family.</text>
</comment>
<organism evidence="4 5">
    <name type="scientific">Deinococcus antarcticus</name>
    <dbReference type="NCBI Taxonomy" id="1298767"/>
    <lineage>
        <taxon>Bacteria</taxon>
        <taxon>Thermotogati</taxon>
        <taxon>Deinococcota</taxon>
        <taxon>Deinococci</taxon>
        <taxon>Deinococcales</taxon>
        <taxon>Deinococcaceae</taxon>
        <taxon>Deinococcus</taxon>
    </lineage>
</organism>
<sequence length="525" mass="56999">MSANLSGLLSELARTRSAQPAIIDRRGRTLTFAALDREARRLAALLGERGVQVGQRVLLLVPMSPELYITLAALWRIGLVAVVVDPGAGLGHLRQALRRAPPDVLVGISGAFALMMLPEIRRIPVRVRLGGWPHALDGSLDWHARPALPPRAHPLPLPGNHPALITFTSGSTAAPKAAVRTHAFLQEQHRVLAHHLHYTAGGLDLVTLPIVALASLASGRTALLPDSSLKRPAQIDTTRVLRQLERHPAETLAASPALLHTLAQAALNSGTRLPMRRIFAGGGPVFPRTLELLSRAAPQAELVSVYGSTEAEPIAHQSWQAVTTADQARTRQGGGLLAGKPVPELHALVLPQQAGPLEYRNFTALQGAALAPGQVGELLVSGRHVLPGYLDGRGDEETKWKDPGGDVVWHRTGDAATFDEQGRLWLMGRAGKSVRDEYGELFPFAVEAAAMTHPAVRRVALLPGKRVLCVEWENEPDSTLKEMLAWAHLHEIRSVQRIPLDRRHNAKVDYVQLQKQLGRPNSRDR</sequence>
<dbReference type="SUPFAM" id="SSF56801">
    <property type="entry name" value="Acetyl-CoA synthetase-like"/>
    <property type="match status" value="1"/>
</dbReference>
<dbReference type="Pfam" id="PF00501">
    <property type="entry name" value="AMP-binding"/>
    <property type="match status" value="1"/>
</dbReference>
<evidence type="ECO:0000259" key="3">
    <source>
        <dbReference type="Pfam" id="PF00501"/>
    </source>
</evidence>
<dbReference type="PANTHER" id="PTHR43201">
    <property type="entry name" value="ACYL-COA SYNTHETASE"/>
    <property type="match status" value="1"/>
</dbReference>
<feature type="domain" description="AMP-dependent synthetase/ligase" evidence="3">
    <location>
        <begin position="13"/>
        <end position="390"/>
    </location>
</feature>
<dbReference type="PANTHER" id="PTHR43201:SF5">
    <property type="entry name" value="MEDIUM-CHAIN ACYL-COA LIGASE ACSF2, MITOCHONDRIAL"/>
    <property type="match status" value="1"/>
</dbReference>
<dbReference type="InterPro" id="IPR000873">
    <property type="entry name" value="AMP-dep_synth/lig_dom"/>
</dbReference>
<accession>A0ABV8A2G6</accession>
<name>A0ABV8A2G6_9DEIO</name>
<dbReference type="InterPro" id="IPR042099">
    <property type="entry name" value="ANL_N_sf"/>
</dbReference>
<dbReference type="RefSeq" id="WP_380075786.1">
    <property type="nucleotide sequence ID" value="NZ_JBHRZF010000025.1"/>
</dbReference>
<keyword evidence="2" id="KW-0436">Ligase</keyword>
<dbReference type="Gene3D" id="3.40.50.12780">
    <property type="entry name" value="N-terminal domain of ligase-like"/>
    <property type="match status" value="1"/>
</dbReference>
<dbReference type="Proteomes" id="UP001595748">
    <property type="component" value="Unassembled WGS sequence"/>
</dbReference>
<gene>
    <name evidence="4" type="ORF">ACFOPQ_02445</name>
</gene>
<reference evidence="5" key="1">
    <citation type="journal article" date="2019" name="Int. J. Syst. Evol. Microbiol.">
        <title>The Global Catalogue of Microorganisms (GCM) 10K type strain sequencing project: providing services to taxonomists for standard genome sequencing and annotation.</title>
        <authorList>
            <consortium name="The Broad Institute Genomics Platform"/>
            <consortium name="The Broad Institute Genome Sequencing Center for Infectious Disease"/>
            <person name="Wu L."/>
            <person name="Ma J."/>
        </authorList>
    </citation>
    <scope>NUCLEOTIDE SEQUENCE [LARGE SCALE GENOMIC DNA]</scope>
    <source>
        <strain evidence="5">CCTCC AB 2013263</strain>
    </source>
</reference>
<evidence type="ECO:0000313" key="4">
    <source>
        <dbReference type="EMBL" id="MFC3859624.1"/>
    </source>
</evidence>
<protein>
    <submittedName>
        <fullName evidence="4">AMP-binding protein</fullName>
    </submittedName>
</protein>
<evidence type="ECO:0000256" key="1">
    <source>
        <dbReference type="ARBA" id="ARBA00006432"/>
    </source>
</evidence>
<evidence type="ECO:0000313" key="5">
    <source>
        <dbReference type="Proteomes" id="UP001595748"/>
    </source>
</evidence>
<evidence type="ECO:0000256" key="2">
    <source>
        <dbReference type="ARBA" id="ARBA00022598"/>
    </source>
</evidence>
<comment type="caution">
    <text evidence="4">The sequence shown here is derived from an EMBL/GenBank/DDBJ whole genome shotgun (WGS) entry which is preliminary data.</text>
</comment>
<keyword evidence="5" id="KW-1185">Reference proteome</keyword>